<organism evidence="3 4">
    <name type="scientific">Rhynchosporium agropyri</name>
    <dbReference type="NCBI Taxonomy" id="914238"/>
    <lineage>
        <taxon>Eukaryota</taxon>
        <taxon>Fungi</taxon>
        <taxon>Dikarya</taxon>
        <taxon>Ascomycota</taxon>
        <taxon>Pezizomycotina</taxon>
        <taxon>Leotiomycetes</taxon>
        <taxon>Helotiales</taxon>
        <taxon>Ploettnerulaceae</taxon>
        <taxon>Rhynchosporium</taxon>
    </lineage>
</organism>
<sequence length="493" mass="56838">MQQCRLMLSTLRGSEEKHQRQHASSETLLREREDLENENEKEGDTEDDETLSDSWRYNRRKLALQIVLGAWMIISVCCVFYIIFKLISEVDKRQHVFPPSDTSNDADSNAPKFTDMKLQLIIPSYAPHFNQLLEMLHSMACLITDINTIDIALIVSSTNEVLTLNSLLAASNAEICGSTFLSYNVTPHSYQLVYPPKMTVYNLYGMLPPEIQKETDPRETGNLVGRYGKYKYQSMKKLAAAAYLDYDYAMLLDSEGLVIRPVAFKEMINAWKQNPVIWKELAQPGSPRRHEWIAHINEACAWTLGRNMENFGMGVSYWERYTWILEKEIVMDMVNSLSRLDPVTGFFSRLLAAQYDIFEIAMYKMHIAARKMEQSSSNSTLYTKYQVLDMEEALYDYGLGKAYKRIPSNDPVIAQEFPYMILEEPQQDLLVAFMKEYKVFFLYFHPRYVGLIAPWVMQSFMQKAPLAMTVSGATGMRDKVIPDGNGSWNMTYV</sequence>
<evidence type="ECO:0000313" key="3">
    <source>
        <dbReference type="EMBL" id="CZS93259.1"/>
    </source>
</evidence>
<evidence type="ECO:0000313" key="4">
    <source>
        <dbReference type="Proteomes" id="UP000178912"/>
    </source>
</evidence>
<dbReference type="OrthoDB" id="3633556at2759"/>
<keyword evidence="2" id="KW-1133">Transmembrane helix</keyword>
<dbReference type="Proteomes" id="UP000178912">
    <property type="component" value="Unassembled WGS sequence"/>
</dbReference>
<protein>
    <submittedName>
        <fullName evidence="3">Uncharacterized protein</fullName>
    </submittedName>
</protein>
<keyword evidence="2" id="KW-0812">Transmembrane</keyword>
<keyword evidence="4" id="KW-1185">Reference proteome</keyword>
<feature type="compositionally biased region" description="Basic and acidic residues" evidence="1">
    <location>
        <begin position="28"/>
        <end position="42"/>
    </location>
</feature>
<gene>
    <name evidence="3" type="ORF">RAG0_03628</name>
</gene>
<name>A0A1E1K586_9HELO</name>
<dbReference type="AlphaFoldDB" id="A0A1E1K586"/>
<reference evidence="4" key="1">
    <citation type="submission" date="2016-03" db="EMBL/GenBank/DDBJ databases">
        <authorList>
            <person name="Guldener U."/>
        </authorList>
    </citation>
    <scope>NUCLEOTIDE SEQUENCE [LARGE SCALE GENOMIC DNA]</scope>
    <source>
        <strain evidence="4">04CH-RAC-A.6.1</strain>
    </source>
</reference>
<feature type="transmembrane region" description="Helical" evidence="2">
    <location>
        <begin position="62"/>
        <end position="84"/>
    </location>
</feature>
<feature type="region of interest" description="Disordered" evidence="1">
    <location>
        <begin position="10"/>
        <end position="50"/>
    </location>
</feature>
<proteinExistence type="predicted"/>
<keyword evidence="2" id="KW-0472">Membrane</keyword>
<dbReference type="EMBL" id="FJUX01000015">
    <property type="protein sequence ID" value="CZS93259.1"/>
    <property type="molecule type" value="Genomic_DNA"/>
</dbReference>
<evidence type="ECO:0000256" key="1">
    <source>
        <dbReference type="SAM" id="MobiDB-lite"/>
    </source>
</evidence>
<evidence type="ECO:0000256" key="2">
    <source>
        <dbReference type="SAM" id="Phobius"/>
    </source>
</evidence>
<accession>A0A1E1K586</accession>